<keyword evidence="4" id="KW-0804">Transcription</keyword>
<dbReference type="PROSITE" id="PS50931">
    <property type="entry name" value="HTH_LYSR"/>
    <property type="match status" value="1"/>
</dbReference>
<comment type="caution">
    <text evidence="6">The sequence shown here is derived from an EMBL/GenBank/DDBJ whole genome shotgun (WGS) entry which is preliminary data.</text>
</comment>
<feature type="domain" description="HTH lysR-type" evidence="5">
    <location>
        <begin position="17"/>
        <end position="74"/>
    </location>
</feature>
<dbReference type="SUPFAM" id="SSF53850">
    <property type="entry name" value="Periplasmic binding protein-like II"/>
    <property type="match status" value="1"/>
</dbReference>
<evidence type="ECO:0000313" key="7">
    <source>
        <dbReference type="Proteomes" id="UP000277952"/>
    </source>
</evidence>
<dbReference type="GO" id="GO:0006351">
    <property type="term" value="P:DNA-templated transcription"/>
    <property type="evidence" value="ECO:0007669"/>
    <property type="project" value="TreeGrafter"/>
</dbReference>
<dbReference type="Gene3D" id="1.10.10.10">
    <property type="entry name" value="Winged helix-like DNA-binding domain superfamily/Winged helix DNA-binding domain"/>
    <property type="match status" value="1"/>
</dbReference>
<dbReference type="Pfam" id="PF03466">
    <property type="entry name" value="LysR_substrate"/>
    <property type="match status" value="1"/>
</dbReference>
<dbReference type="InterPro" id="IPR058163">
    <property type="entry name" value="LysR-type_TF_proteobact-type"/>
</dbReference>
<dbReference type="InterPro" id="IPR000847">
    <property type="entry name" value="LysR_HTH_N"/>
</dbReference>
<dbReference type="Proteomes" id="UP000277952">
    <property type="component" value="Unassembled WGS sequence"/>
</dbReference>
<dbReference type="AlphaFoldDB" id="A0A3M2WIY6"/>
<dbReference type="InterPro" id="IPR005119">
    <property type="entry name" value="LysR_subst-bd"/>
</dbReference>
<proteinExistence type="inferred from homology"/>
<keyword evidence="3" id="KW-0238">DNA-binding</keyword>
<name>A0A3M2WIY6_PSEA0</name>
<evidence type="ECO:0000256" key="2">
    <source>
        <dbReference type="ARBA" id="ARBA00023015"/>
    </source>
</evidence>
<evidence type="ECO:0000256" key="4">
    <source>
        <dbReference type="ARBA" id="ARBA00023163"/>
    </source>
</evidence>
<dbReference type="PANTHER" id="PTHR30537:SF72">
    <property type="entry name" value="LYSR FAMILY TRANSCRIPTIONAL REGULATOR"/>
    <property type="match status" value="1"/>
</dbReference>
<evidence type="ECO:0000256" key="1">
    <source>
        <dbReference type="ARBA" id="ARBA00009437"/>
    </source>
</evidence>
<gene>
    <name evidence="6" type="ORF">ALQ94_03986</name>
</gene>
<dbReference type="EMBL" id="RBNS01000217">
    <property type="protein sequence ID" value="RML51501.1"/>
    <property type="molecule type" value="Genomic_DNA"/>
</dbReference>
<dbReference type="Gene3D" id="3.40.190.10">
    <property type="entry name" value="Periplasmic binding protein-like II"/>
    <property type="match status" value="2"/>
</dbReference>
<dbReference type="CDD" id="cd08476">
    <property type="entry name" value="PBP2_CrgA_like_7"/>
    <property type="match status" value="1"/>
</dbReference>
<evidence type="ECO:0000256" key="3">
    <source>
        <dbReference type="ARBA" id="ARBA00023125"/>
    </source>
</evidence>
<comment type="similarity">
    <text evidence="1">Belongs to the LysR transcriptional regulatory family.</text>
</comment>
<accession>A0A3M2WIY6</accession>
<dbReference type="InterPro" id="IPR036390">
    <property type="entry name" value="WH_DNA-bd_sf"/>
</dbReference>
<reference evidence="6 7" key="1">
    <citation type="submission" date="2018-08" db="EMBL/GenBank/DDBJ databases">
        <title>Recombination of ecologically and evolutionarily significant loci maintains genetic cohesion in the Pseudomonas syringae species complex.</title>
        <authorList>
            <person name="Dillon M."/>
            <person name="Thakur S."/>
            <person name="Almeida R.N.D."/>
            <person name="Weir B.S."/>
            <person name="Guttman D.S."/>
        </authorList>
    </citation>
    <scope>NUCLEOTIDE SEQUENCE [LARGE SCALE GENOMIC DNA]</scope>
    <source>
        <strain evidence="6 7">19322</strain>
    </source>
</reference>
<dbReference type="Pfam" id="PF00126">
    <property type="entry name" value="HTH_1"/>
    <property type="match status" value="1"/>
</dbReference>
<sequence>MHNTNDRSVINTGVVVETLSSLEIFVETAQSQSFVATGRKMGISASAVSKSISRLEVRVGVRLFQRSTRTVRLTSEGEVFLERCRRILSEIQAAQDDLSAMTASPRGRLKVGLALAAGLPLPVISGFMERYPDIELDLDFTDRLVDVIDEGFDVVIRGSDLQDSRLMSRPLGPYRSCLVASPAYLEKRGTPVKPADLLNHSCLHYRWQNSGKLYQWPFKKSMLLQPGTSLPVTMVCSNVEALIYLAQAGRGITCVPDFAVEEHVADGRLEKVLSNCLMGSSTFHVVWPSSRQMAPKVRAFVDFAVENFSRGLVSPDATSAVMSGDRTLRR</sequence>
<dbReference type="GO" id="GO:0003700">
    <property type="term" value="F:DNA-binding transcription factor activity"/>
    <property type="evidence" value="ECO:0007669"/>
    <property type="project" value="InterPro"/>
</dbReference>
<dbReference type="SUPFAM" id="SSF46785">
    <property type="entry name" value="Winged helix' DNA-binding domain"/>
    <property type="match status" value="1"/>
</dbReference>
<organism evidence="6 7">
    <name type="scientific">Pseudomonas amygdali pv. morsprunorum</name>
    <dbReference type="NCBI Taxonomy" id="129138"/>
    <lineage>
        <taxon>Bacteria</taxon>
        <taxon>Pseudomonadati</taxon>
        <taxon>Pseudomonadota</taxon>
        <taxon>Gammaproteobacteria</taxon>
        <taxon>Pseudomonadales</taxon>
        <taxon>Pseudomonadaceae</taxon>
        <taxon>Pseudomonas</taxon>
        <taxon>Pseudomonas amygdali</taxon>
    </lineage>
</organism>
<evidence type="ECO:0000313" key="6">
    <source>
        <dbReference type="EMBL" id="RML51501.1"/>
    </source>
</evidence>
<protein>
    <submittedName>
        <fullName evidence="6">Transcriptional regulator, LysR protein</fullName>
    </submittedName>
</protein>
<dbReference type="FunFam" id="1.10.10.10:FF:000001">
    <property type="entry name" value="LysR family transcriptional regulator"/>
    <property type="match status" value="1"/>
</dbReference>
<keyword evidence="2" id="KW-0805">Transcription regulation</keyword>
<evidence type="ECO:0000259" key="5">
    <source>
        <dbReference type="PROSITE" id="PS50931"/>
    </source>
</evidence>
<dbReference type="PANTHER" id="PTHR30537">
    <property type="entry name" value="HTH-TYPE TRANSCRIPTIONAL REGULATOR"/>
    <property type="match status" value="1"/>
</dbReference>
<dbReference type="InterPro" id="IPR036388">
    <property type="entry name" value="WH-like_DNA-bd_sf"/>
</dbReference>
<dbReference type="GO" id="GO:0043565">
    <property type="term" value="F:sequence-specific DNA binding"/>
    <property type="evidence" value="ECO:0007669"/>
    <property type="project" value="TreeGrafter"/>
</dbReference>